<feature type="transmembrane region" description="Helical" evidence="1">
    <location>
        <begin position="79"/>
        <end position="106"/>
    </location>
</feature>
<keyword evidence="3" id="KW-1185">Reference proteome</keyword>
<organism evidence="2 3">
    <name type="scientific">Mesobacillus foraminis</name>
    <dbReference type="NCBI Taxonomy" id="279826"/>
    <lineage>
        <taxon>Bacteria</taxon>
        <taxon>Bacillati</taxon>
        <taxon>Bacillota</taxon>
        <taxon>Bacilli</taxon>
        <taxon>Bacillales</taxon>
        <taxon>Bacillaceae</taxon>
        <taxon>Mesobacillus</taxon>
    </lineage>
</organism>
<dbReference type="RefSeq" id="WP_132002443.1">
    <property type="nucleotide sequence ID" value="NZ_JABUHM010000001.1"/>
</dbReference>
<feature type="transmembrane region" description="Helical" evidence="1">
    <location>
        <begin position="31"/>
        <end position="49"/>
    </location>
</feature>
<accession>A0A4R2BLC7</accession>
<reference evidence="2 3" key="1">
    <citation type="journal article" date="2015" name="Stand. Genomic Sci.">
        <title>Genomic Encyclopedia of Bacterial and Archaeal Type Strains, Phase III: the genomes of soil and plant-associated and newly described type strains.</title>
        <authorList>
            <person name="Whitman W.B."/>
            <person name="Woyke T."/>
            <person name="Klenk H.P."/>
            <person name="Zhou Y."/>
            <person name="Lilburn T.G."/>
            <person name="Beck B.J."/>
            <person name="De Vos P."/>
            <person name="Vandamme P."/>
            <person name="Eisen J.A."/>
            <person name="Garrity G."/>
            <person name="Hugenholtz P."/>
            <person name="Kyrpides N.C."/>
        </authorList>
    </citation>
    <scope>NUCLEOTIDE SEQUENCE [LARGE SCALE GENOMIC DNA]</scope>
    <source>
        <strain evidence="2 3">CV53</strain>
    </source>
</reference>
<keyword evidence="1" id="KW-0472">Membrane</keyword>
<keyword evidence="1" id="KW-1133">Transmembrane helix</keyword>
<sequence length="110" mass="11856">MNPFMKFVYYYGKTISITLIVVGILGALAGVSAYVVGAIPGLLMAWLGWKGYKLTSRQEELSLKNGDAAEKKNRWINGVLAVSVTGIVIAGIIFGVMLVLGIYAIVTYKP</sequence>
<dbReference type="EMBL" id="SLVV01000002">
    <property type="protein sequence ID" value="TCN27485.1"/>
    <property type="molecule type" value="Genomic_DNA"/>
</dbReference>
<dbReference type="AlphaFoldDB" id="A0A4R2BLC7"/>
<keyword evidence="1" id="KW-0812">Transmembrane</keyword>
<evidence type="ECO:0000313" key="2">
    <source>
        <dbReference type="EMBL" id="TCN27485.1"/>
    </source>
</evidence>
<dbReference type="Proteomes" id="UP000295689">
    <property type="component" value="Unassembled WGS sequence"/>
</dbReference>
<comment type="caution">
    <text evidence="2">The sequence shown here is derived from an EMBL/GenBank/DDBJ whole genome shotgun (WGS) entry which is preliminary data.</text>
</comment>
<evidence type="ECO:0000313" key="3">
    <source>
        <dbReference type="Proteomes" id="UP000295689"/>
    </source>
</evidence>
<protein>
    <submittedName>
        <fullName evidence="2">Uncharacterized protein</fullName>
    </submittedName>
</protein>
<name>A0A4R2BLC7_9BACI</name>
<proteinExistence type="predicted"/>
<evidence type="ECO:0000256" key="1">
    <source>
        <dbReference type="SAM" id="Phobius"/>
    </source>
</evidence>
<gene>
    <name evidence="2" type="ORF">EV146_102439</name>
</gene>